<dbReference type="AlphaFoldDB" id="A0A9W6RNY7"/>
<dbReference type="Proteomes" id="UP001165135">
    <property type="component" value="Unassembled WGS sequence"/>
</dbReference>
<reference evidence="2" key="1">
    <citation type="submission" date="2023-03" db="EMBL/GenBank/DDBJ databases">
        <title>Actinoallomurus iriomotensis NBRC 103681.</title>
        <authorList>
            <person name="Ichikawa N."/>
            <person name="Sato H."/>
            <person name="Tonouchi N."/>
        </authorList>
    </citation>
    <scope>NUCLEOTIDE SEQUENCE</scope>
    <source>
        <strain evidence="2">NBRC 103681</strain>
    </source>
</reference>
<feature type="compositionally biased region" description="Low complexity" evidence="1">
    <location>
        <begin position="289"/>
        <end position="303"/>
    </location>
</feature>
<organism evidence="2 3">
    <name type="scientific">Actinoallomurus iriomotensis</name>
    <dbReference type="NCBI Taxonomy" id="478107"/>
    <lineage>
        <taxon>Bacteria</taxon>
        <taxon>Bacillati</taxon>
        <taxon>Actinomycetota</taxon>
        <taxon>Actinomycetes</taxon>
        <taxon>Streptosporangiales</taxon>
        <taxon>Thermomonosporaceae</taxon>
        <taxon>Actinoallomurus</taxon>
    </lineage>
</organism>
<evidence type="ECO:0008006" key="4">
    <source>
        <dbReference type="Google" id="ProtNLM"/>
    </source>
</evidence>
<dbReference type="Pfam" id="PF13814">
    <property type="entry name" value="Replic_Relax"/>
    <property type="match status" value="1"/>
</dbReference>
<protein>
    <recommendedName>
        <fullName evidence="4">Replication-relaxation</fullName>
    </recommendedName>
</protein>
<feature type="region of interest" description="Disordered" evidence="1">
    <location>
        <begin position="264"/>
        <end position="303"/>
    </location>
</feature>
<dbReference type="RefSeq" id="WP_285630322.1">
    <property type="nucleotide sequence ID" value="NZ_BSTJ01000011.1"/>
</dbReference>
<dbReference type="InterPro" id="IPR025855">
    <property type="entry name" value="Replic_Relax"/>
</dbReference>
<dbReference type="EMBL" id="BSTJ01000011">
    <property type="protein sequence ID" value="GLY79204.1"/>
    <property type="molecule type" value="Genomic_DNA"/>
</dbReference>
<feature type="region of interest" description="Disordered" evidence="1">
    <location>
        <begin position="1"/>
        <end position="20"/>
    </location>
</feature>
<accession>A0A9W6RNY7</accession>
<evidence type="ECO:0000313" key="3">
    <source>
        <dbReference type="Proteomes" id="UP001165135"/>
    </source>
</evidence>
<sequence>MPTPTTGRARSYIGAGTTTASPVRPRVSPELIATLATRLTPRDRWLLEILHEHRALTTHQIQQLAFPSVSTTTHRLLALWRLRALERFRPAMATGSAPLHYVLGPAGAAVLAARRGQTLTAFGYRLDRALALAHSDKLHHLIGANGIFTALAHHGRTHPGAALLTWWSERRCQATWGKYARPDGYGRWHQDGHETDFFVEYDTGTEPLPRLLVKIGDYTALAELTGITDTPVLFALPNPPREDHLHTRLTTAGGPLIATTTPQALQTAGGPAGPAWRIPGTPQRRRLTELTPTTTTSTTGERA</sequence>
<evidence type="ECO:0000313" key="2">
    <source>
        <dbReference type="EMBL" id="GLY79204.1"/>
    </source>
</evidence>
<gene>
    <name evidence="2" type="ORF">Airi01_074710</name>
</gene>
<comment type="caution">
    <text evidence="2">The sequence shown here is derived from an EMBL/GenBank/DDBJ whole genome shotgun (WGS) entry which is preliminary data.</text>
</comment>
<proteinExistence type="predicted"/>
<evidence type="ECO:0000256" key="1">
    <source>
        <dbReference type="SAM" id="MobiDB-lite"/>
    </source>
</evidence>
<name>A0A9W6RNY7_9ACTN</name>